<protein>
    <recommendedName>
        <fullName evidence="4">EGF-like domain-containing protein</fullName>
    </recommendedName>
</protein>
<evidence type="ECO:0000313" key="2">
    <source>
        <dbReference type="EMBL" id="GMT07137.1"/>
    </source>
</evidence>
<reference evidence="2" key="1">
    <citation type="submission" date="2023-10" db="EMBL/GenBank/DDBJ databases">
        <title>Genome assembly of Pristionchus species.</title>
        <authorList>
            <person name="Yoshida K."/>
            <person name="Sommer R.J."/>
        </authorList>
    </citation>
    <scope>NUCLEOTIDE SEQUENCE</scope>
    <source>
        <strain evidence="2">RS0144</strain>
    </source>
</reference>
<keyword evidence="1" id="KW-0812">Transmembrane</keyword>
<evidence type="ECO:0000256" key="1">
    <source>
        <dbReference type="SAM" id="Phobius"/>
    </source>
</evidence>
<dbReference type="AlphaFoldDB" id="A0AAV5ULH0"/>
<keyword evidence="1" id="KW-1133">Transmembrane helix</keyword>
<proteinExistence type="predicted"/>
<feature type="non-terminal residue" evidence="2">
    <location>
        <position position="1"/>
    </location>
</feature>
<accession>A0AAV5ULH0</accession>
<evidence type="ECO:0008006" key="4">
    <source>
        <dbReference type="Google" id="ProtNLM"/>
    </source>
</evidence>
<dbReference type="Proteomes" id="UP001432027">
    <property type="component" value="Unassembled WGS sequence"/>
</dbReference>
<keyword evidence="3" id="KW-1185">Reference proteome</keyword>
<keyword evidence="1" id="KW-0472">Membrane</keyword>
<organism evidence="2 3">
    <name type="scientific">Pristionchus entomophagus</name>
    <dbReference type="NCBI Taxonomy" id="358040"/>
    <lineage>
        <taxon>Eukaryota</taxon>
        <taxon>Metazoa</taxon>
        <taxon>Ecdysozoa</taxon>
        <taxon>Nematoda</taxon>
        <taxon>Chromadorea</taxon>
        <taxon>Rhabditida</taxon>
        <taxon>Rhabditina</taxon>
        <taxon>Diplogasteromorpha</taxon>
        <taxon>Diplogasteroidea</taxon>
        <taxon>Neodiplogasteridae</taxon>
        <taxon>Pristionchus</taxon>
    </lineage>
</organism>
<feature type="transmembrane region" description="Helical" evidence="1">
    <location>
        <begin position="47"/>
        <end position="71"/>
    </location>
</feature>
<evidence type="ECO:0000313" key="3">
    <source>
        <dbReference type="Proteomes" id="UP001432027"/>
    </source>
</evidence>
<sequence>SSQHMNCPENAVFVAESALCICQKGYRPDQSKYACVAEPFSLDSEHIVIIALAVLLTLAIAVILGLTYQLCLNRHARRTKYPSSSEEYTIRLDED</sequence>
<name>A0AAV5ULH0_9BILA</name>
<dbReference type="EMBL" id="BTSX01000006">
    <property type="protein sequence ID" value="GMT07137.1"/>
    <property type="molecule type" value="Genomic_DNA"/>
</dbReference>
<comment type="caution">
    <text evidence="2">The sequence shown here is derived from an EMBL/GenBank/DDBJ whole genome shotgun (WGS) entry which is preliminary data.</text>
</comment>
<gene>
    <name evidence="2" type="ORF">PENTCL1PPCAC_29311</name>
</gene>